<keyword evidence="3 6" id="KW-1133">Transmembrane helix</keyword>
<dbReference type="PANTHER" id="PTHR10806">
    <property type="entry name" value="SIGNAL PEPTIDASE COMPLEX CATALYTIC SUBUNIT SEC11"/>
    <property type="match status" value="1"/>
</dbReference>
<dbReference type="SUPFAM" id="SSF51306">
    <property type="entry name" value="LexA/Signal peptidase"/>
    <property type="match status" value="1"/>
</dbReference>
<keyword evidence="4 6" id="KW-0472">Membrane</keyword>
<organism evidence="7 8">
    <name type="scientific">Phycicoccus avicenniae</name>
    <dbReference type="NCBI Taxonomy" id="2828860"/>
    <lineage>
        <taxon>Bacteria</taxon>
        <taxon>Bacillati</taxon>
        <taxon>Actinomycetota</taxon>
        <taxon>Actinomycetes</taxon>
        <taxon>Micrococcales</taxon>
        <taxon>Intrasporangiaceae</taxon>
        <taxon>Phycicoccus</taxon>
    </lineage>
</organism>
<name>A0A941I201_9MICO</name>
<proteinExistence type="predicted"/>
<dbReference type="PANTHER" id="PTHR10806:SF6">
    <property type="entry name" value="SIGNAL PEPTIDASE COMPLEX CATALYTIC SUBUNIT SEC11"/>
    <property type="match status" value="1"/>
</dbReference>
<keyword evidence="2 6" id="KW-0812">Transmembrane</keyword>
<evidence type="ECO:0000256" key="4">
    <source>
        <dbReference type="ARBA" id="ARBA00023136"/>
    </source>
</evidence>
<dbReference type="InterPro" id="IPR036286">
    <property type="entry name" value="LexA/Signal_pep-like_sf"/>
</dbReference>
<comment type="subcellular location">
    <subcellularLocation>
        <location evidence="1">Membrane</location>
    </subcellularLocation>
</comment>
<accession>A0A941I201</accession>
<dbReference type="Proteomes" id="UP000677016">
    <property type="component" value="Unassembled WGS sequence"/>
</dbReference>
<dbReference type="PRINTS" id="PR00728">
    <property type="entry name" value="SIGNALPTASE"/>
</dbReference>
<sequence>MTTWLSWAVTAVGALVLVVLVAVPRATGSTPYVVLTGSMEPAISPGDVVVVRPTPAEDLGVGSVVTYQLRSGRPEVVTHRVVGQGVADDGEVSLWTRGDANDATDREVVREVQVRGEVWYVVPWVGHVTTVLDRGLRRALTVAAALALFGYAAVMLRRGARTAAHRRRGRHREGVARP</sequence>
<dbReference type="Gene3D" id="2.10.109.10">
    <property type="entry name" value="Umud Fragment, subunit A"/>
    <property type="match status" value="1"/>
</dbReference>
<dbReference type="RefSeq" id="WP_211604070.1">
    <property type="nucleotide sequence ID" value="NZ_JAGSNF010000021.1"/>
</dbReference>
<dbReference type="GO" id="GO:0004252">
    <property type="term" value="F:serine-type endopeptidase activity"/>
    <property type="evidence" value="ECO:0007669"/>
    <property type="project" value="UniProtKB-UniRule"/>
</dbReference>
<evidence type="ECO:0000256" key="5">
    <source>
        <dbReference type="NCBIfam" id="TIGR02228"/>
    </source>
</evidence>
<protein>
    <recommendedName>
        <fullName evidence="5">Signal peptidase I</fullName>
        <ecNumber evidence="5">3.4.21.89</ecNumber>
    </recommendedName>
</protein>
<reference evidence="7" key="1">
    <citation type="submission" date="2021-04" db="EMBL/GenBank/DDBJ databases">
        <title>Phycicoccus avicenniae sp. nov., a novel endophytic actinomycetes isolated from branch of Avicennia mariana.</title>
        <authorList>
            <person name="Tuo L."/>
        </authorList>
    </citation>
    <scope>NUCLEOTIDE SEQUENCE</scope>
    <source>
        <strain evidence="7">BSK3Z-2</strain>
    </source>
</reference>
<dbReference type="InterPro" id="IPR019533">
    <property type="entry name" value="Peptidase_S26"/>
</dbReference>
<dbReference type="GO" id="GO:0006465">
    <property type="term" value="P:signal peptide processing"/>
    <property type="evidence" value="ECO:0007669"/>
    <property type="project" value="UniProtKB-UniRule"/>
</dbReference>
<evidence type="ECO:0000256" key="1">
    <source>
        <dbReference type="ARBA" id="ARBA00004370"/>
    </source>
</evidence>
<evidence type="ECO:0000313" key="8">
    <source>
        <dbReference type="Proteomes" id="UP000677016"/>
    </source>
</evidence>
<keyword evidence="7" id="KW-0378">Hydrolase</keyword>
<keyword evidence="8" id="KW-1185">Reference proteome</keyword>
<evidence type="ECO:0000256" key="2">
    <source>
        <dbReference type="ARBA" id="ARBA00022692"/>
    </source>
</evidence>
<dbReference type="NCBIfam" id="TIGR02228">
    <property type="entry name" value="sigpep_I_arch"/>
    <property type="match status" value="1"/>
</dbReference>
<feature type="transmembrane region" description="Helical" evidence="6">
    <location>
        <begin position="139"/>
        <end position="160"/>
    </location>
</feature>
<dbReference type="AlphaFoldDB" id="A0A941I201"/>
<dbReference type="EC" id="3.4.21.89" evidence="5"/>
<comment type="caution">
    <text evidence="7">The sequence shown here is derived from an EMBL/GenBank/DDBJ whole genome shotgun (WGS) entry which is preliminary data.</text>
</comment>
<evidence type="ECO:0000313" key="7">
    <source>
        <dbReference type="EMBL" id="MBR7744544.1"/>
    </source>
</evidence>
<dbReference type="GO" id="GO:0016020">
    <property type="term" value="C:membrane"/>
    <property type="evidence" value="ECO:0007669"/>
    <property type="project" value="UniProtKB-SubCell"/>
</dbReference>
<evidence type="ECO:0000256" key="6">
    <source>
        <dbReference type="SAM" id="Phobius"/>
    </source>
</evidence>
<dbReference type="GO" id="GO:0009003">
    <property type="term" value="F:signal peptidase activity"/>
    <property type="evidence" value="ECO:0007669"/>
    <property type="project" value="UniProtKB-EC"/>
</dbReference>
<dbReference type="EMBL" id="JAGSNF010000021">
    <property type="protein sequence ID" value="MBR7744544.1"/>
    <property type="molecule type" value="Genomic_DNA"/>
</dbReference>
<dbReference type="InterPro" id="IPR001733">
    <property type="entry name" value="Peptidase_S26B"/>
</dbReference>
<dbReference type="CDD" id="cd06530">
    <property type="entry name" value="S26_SPase_I"/>
    <property type="match status" value="1"/>
</dbReference>
<gene>
    <name evidence="7" type="ORF">KC207_14710</name>
</gene>
<evidence type="ECO:0000256" key="3">
    <source>
        <dbReference type="ARBA" id="ARBA00022989"/>
    </source>
</evidence>